<reference evidence="8" key="2">
    <citation type="journal article" date="2021" name="PeerJ">
        <title>Extensive microbial diversity within the chicken gut microbiome revealed by metagenomics and culture.</title>
        <authorList>
            <person name="Gilroy R."/>
            <person name="Ravi A."/>
            <person name="Getino M."/>
            <person name="Pursley I."/>
            <person name="Horton D.L."/>
            <person name="Alikhan N.F."/>
            <person name="Baker D."/>
            <person name="Gharbi K."/>
            <person name="Hall N."/>
            <person name="Watson M."/>
            <person name="Adriaenssens E.M."/>
            <person name="Foster-Nyarko E."/>
            <person name="Jarju S."/>
            <person name="Secka A."/>
            <person name="Antonio M."/>
            <person name="Oren A."/>
            <person name="Chaudhuri R.R."/>
            <person name="La Ragione R."/>
            <person name="Hildebrand F."/>
            <person name="Pallen M.J."/>
        </authorList>
    </citation>
    <scope>NUCLEOTIDE SEQUENCE</scope>
    <source>
        <strain evidence="8">35461</strain>
    </source>
</reference>
<evidence type="ECO:0000313" key="8">
    <source>
        <dbReference type="EMBL" id="HIV09455.1"/>
    </source>
</evidence>
<keyword evidence="3 6" id="KW-0812">Transmembrane</keyword>
<evidence type="ECO:0000256" key="3">
    <source>
        <dbReference type="ARBA" id="ARBA00022692"/>
    </source>
</evidence>
<dbReference type="EMBL" id="DVOR01000159">
    <property type="protein sequence ID" value="HIV09455.1"/>
    <property type="molecule type" value="Genomic_DNA"/>
</dbReference>
<feature type="transmembrane region" description="Helical" evidence="6">
    <location>
        <begin position="34"/>
        <end position="54"/>
    </location>
</feature>
<evidence type="ECO:0000259" key="7">
    <source>
        <dbReference type="Pfam" id="PF00892"/>
    </source>
</evidence>
<sequence length="292" mass="31131">MPALFRSGWAPCLFAVLVWGATFATTKRLLEALPPTEILLARFVVGYLALWALAPRRLPWQGWRTEARMALAGVLGIALYFHFENQALVHARAGMVAVVVCVSPLLTALLARLLGRVRRLGRGYWLGFALAMGGVALTVTGGDPAALRGAWQGAAFGLLGALTWSCYTLLPLPRGGDGLAVTRRTFFWGLLAILPLCLPEADAWRVGPLLGWPALWRLLFLGLLASALCYVAWNAAVARLGGVRATLLLYLNPVVGVLTAALLLGEPLDAPILLGVALTLTGVALSTRSAPH</sequence>
<dbReference type="Pfam" id="PF00892">
    <property type="entry name" value="EamA"/>
    <property type="match status" value="2"/>
</dbReference>
<feature type="transmembrane region" description="Helical" evidence="6">
    <location>
        <begin position="123"/>
        <end position="142"/>
    </location>
</feature>
<gene>
    <name evidence="8" type="ORF">IAC79_05015</name>
</gene>
<feature type="transmembrane region" description="Helical" evidence="6">
    <location>
        <begin position="214"/>
        <end position="233"/>
    </location>
</feature>
<evidence type="ECO:0000256" key="2">
    <source>
        <dbReference type="ARBA" id="ARBA00007362"/>
    </source>
</evidence>
<protein>
    <submittedName>
        <fullName evidence="8">DMT family transporter</fullName>
    </submittedName>
</protein>
<name>A0A9D1NP06_9BACT</name>
<comment type="similarity">
    <text evidence="2">Belongs to the EamA transporter family.</text>
</comment>
<evidence type="ECO:0000313" key="9">
    <source>
        <dbReference type="Proteomes" id="UP000886845"/>
    </source>
</evidence>
<evidence type="ECO:0000256" key="6">
    <source>
        <dbReference type="SAM" id="Phobius"/>
    </source>
</evidence>
<dbReference type="GO" id="GO:0016020">
    <property type="term" value="C:membrane"/>
    <property type="evidence" value="ECO:0007669"/>
    <property type="project" value="UniProtKB-SubCell"/>
</dbReference>
<comment type="subcellular location">
    <subcellularLocation>
        <location evidence="1">Membrane</location>
        <topology evidence="1">Multi-pass membrane protein</topology>
    </subcellularLocation>
</comment>
<dbReference type="Proteomes" id="UP000886845">
    <property type="component" value="Unassembled WGS sequence"/>
</dbReference>
<accession>A0A9D1NP06</accession>
<evidence type="ECO:0000256" key="1">
    <source>
        <dbReference type="ARBA" id="ARBA00004141"/>
    </source>
</evidence>
<dbReference type="SUPFAM" id="SSF103481">
    <property type="entry name" value="Multidrug resistance efflux transporter EmrE"/>
    <property type="match status" value="2"/>
</dbReference>
<keyword evidence="4 6" id="KW-1133">Transmembrane helix</keyword>
<feature type="domain" description="EamA" evidence="7">
    <location>
        <begin position="153"/>
        <end position="287"/>
    </location>
</feature>
<organism evidence="8 9">
    <name type="scientific">Candidatus Spyradenecus faecavium</name>
    <dbReference type="NCBI Taxonomy" id="2840947"/>
    <lineage>
        <taxon>Bacteria</taxon>
        <taxon>Pseudomonadati</taxon>
        <taxon>Lentisphaerota</taxon>
        <taxon>Lentisphaeria</taxon>
        <taxon>Lentisphaerales</taxon>
        <taxon>Lentisphaeraceae</taxon>
        <taxon>Lentisphaeraceae incertae sedis</taxon>
        <taxon>Candidatus Spyradenecus</taxon>
    </lineage>
</organism>
<feature type="transmembrane region" description="Helical" evidence="6">
    <location>
        <begin position="245"/>
        <end position="264"/>
    </location>
</feature>
<comment type="caution">
    <text evidence="8">The sequence shown here is derived from an EMBL/GenBank/DDBJ whole genome shotgun (WGS) entry which is preliminary data.</text>
</comment>
<dbReference type="InterPro" id="IPR050638">
    <property type="entry name" value="AA-Vitamin_Transporters"/>
</dbReference>
<feature type="transmembrane region" description="Helical" evidence="6">
    <location>
        <begin position="270"/>
        <end position="287"/>
    </location>
</feature>
<keyword evidence="5 6" id="KW-0472">Membrane</keyword>
<feature type="transmembrane region" description="Helical" evidence="6">
    <location>
        <begin position="89"/>
        <end position="111"/>
    </location>
</feature>
<reference evidence="8" key="1">
    <citation type="submission" date="2020-10" db="EMBL/GenBank/DDBJ databases">
        <authorList>
            <person name="Gilroy R."/>
        </authorList>
    </citation>
    <scope>NUCLEOTIDE SEQUENCE</scope>
    <source>
        <strain evidence="8">35461</strain>
    </source>
</reference>
<feature type="transmembrane region" description="Helical" evidence="6">
    <location>
        <begin position="66"/>
        <end position="83"/>
    </location>
</feature>
<dbReference type="PANTHER" id="PTHR32322">
    <property type="entry name" value="INNER MEMBRANE TRANSPORTER"/>
    <property type="match status" value="1"/>
</dbReference>
<dbReference type="PANTHER" id="PTHR32322:SF2">
    <property type="entry name" value="EAMA DOMAIN-CONTAINING PROTEIN"/>
    <property type="match status" value="1"/>
</dbReference>
<proteinExistence type="inferred from homology"/>
<dbReference type="InterPro" id="IPR000620">
    <property type="entry name" value="EamA_dom"/>
</dbReference>
<evidence type="ECO:0000256" key="5">
    <source>
        <dbReference type="ARBA" id="ARBA00023136"/>
    </source>
</evidence>
<feature type="transmembrane region" description="Helical" evidence="6">
    <location>
        <begin position="185"/>
        <end position="202"/>
    </location>
</feature>
<feature type="transmembrane region" description="Helical" evidence="6">
    <location>
        <begin position="154"/>
        <end position="173"/>
    </location>
</feature>
<dbReference type="AlphaFoldDB" id="A0A9D1NP06"/>
<feature type="domain" description="EamA" evidence="7">
    <location>
        <begin position="13"/>
        <end position="139"/>
    </location>
</feature>
<evidence type="ECO:0000256" key="4">
    <source>
        <dbReference type="ARBA" id="ARBA00022989"/>
    </source>
</evidence>
<dbReference type="InterPro" id="IPR037185">
    <property type="entry name" value="EmrE-like"/>
</dbReference>